<evidence type="ECO:0000313" key="3">
    <source>
        <dbReference type="Proteomes" id="UP001642409"/>
    </source>
</evidence>
<keyword evidence="3" id="KW-1185">Reference proteome</keyword>
<dbReference type="EMBL" id="CAXDID020000069">
    <property type="protein sequence ID" value="CAL6013756.1"/>
    <property type="molecule type" value="Genomic_DNA"/>
</dbReference>
<proteinExistence type="predicted"/>
<accession>A0AA86PME1</accession>
<organism evidence="1">
    <name type="scientific">Hexamita inflata</name>
    <dbReference type="NCBI Taxonomy" id="28002"/>
    <lineage>
        <taxon>Eukaryota</taxon>
        <taxon>Metamonada</taxon>
        <taxon>Diplomonadida</taxon>
        <taxon>Hexamitidae</taxon>
        <taxon>Hexamitinae</taxon>
        <taxon>Hexamita</taxon>
    </lineage>
</organism>
<gene>
    <name evidence="2" type="ORF">HINF_LOCUS23940</name>
    <name evidence="1" type="ORF">HINF_LOCUS30214</name>
</gene>
<protein>
    <submittedName>
        <fullName evidence="2">Hypothetical_protein</fullName>
    </submittedName>
</protein>
<comment type="caution">
    <text evidence="1">The sequence shown here is derived from an EMBL/GenBank/DDBJ whole genome shotgun (WGS) entry which is preliminary data.</text>
</comment>
<dbReference type="Proteomes" id="UP001642409">
    <property type="component" value="Unassembled WGS sequence"/>
</dbReference>
<reference evidence="1" key="1">
    <citation type="submission" date="2023-06" db="EMBL/GenBank/DDBJ databases">
        <authorList>
            <person name="Kurt Z."/>
        </authorList>
    </citation>
    <scope>NUCLEOTIDE SEQUENCE</scope>
</reference>
<reference evidence="2 3" key="2">
    <citation type="submission" date="2024-07" db="EMBL/GenBank/DDBJ databases">
        <authorList>
            <person name="Akdeniz Z."/>
        </authorList>
    </citation>
    <scope>NUCLEOTIDE SEQUENCE [LARGE SCALE GENOMIC DNA]</scope>
</reference>
<name>A0AA86PME1_9EUKA</name>
<evidence type="ECO:0000313" key="1">
    <source>
        <dbReference type="EMBL" id="CAI9942569.1"/>
    </source>
</evidence>
<evidence type="ECO:0000313" key="2">
    <source>
        <dbReference type="EMBL" id="CAL6013756.1"/>
    </source>
</evidence>
<dbReference type="EMBL" id="CATOUU010000703">
    <property type="protein sequence ID" value="CAI9942569.1"/>
    <property type="molecule type" value="Genomic_DNA"/>
</dbReference>
<sequence length="311" mass="36556">MKRLMKIILHRSLPVCSYVACQQSACIQMILKANDHQESEIVTAILIDLDLDPFLHLKNRSLIQYLYTIINLQDIVDIAICMANTNFANDQFIDFTFHVIELLSNDVNQNSFILLNKFVWFLQNLSCFDHPRLLSFFQSKFLNLLSQLYELVLDNRFHYNEILKSLISININLSKENQIYQQIPKHIVTLIIDSTISQSSDSGELVRLCAIAFISNLNIQLNNQVAYLFQIAIEYEIKIEESFFERLFFESQFGDSLNQMFKKDYYIQQYFNIVLNYQQFFDSEIIEKARSIELGQQFRVVEIIVAGQKMY</sequence>
<dbReference type="AlphaFoldDB" id="A0AA86PME1"/>